<proteinExistence type="predicted"/>
<dbReference type="STRING" id="2094558.A0A314YBX2"/>
<protein>
    <recommendedName>
        <fullName evidence="1">Protein kinase domain-containing protein</fullName>
    </recommendedName>
</protein>
<gene>
    <name evidence="2" type="ORF">Pyn_13991</name>
</gene>
<dbReference type="GO" id="GO:0004672">
    <property type="term" value="F:protein kinase activity"/>
    <property type="evidence" value="ECO:0007669"/>
    <property type="project" value="InterPro"/>
</dbReference>
<sequence>MLKLRNTMLKMSEIYYEIERCRGRNFIIKCEGSFKSGDSEFFILEHVEQDRPEGVMHGDVKPGNFLFSRKPNKGYHIDFNLAMDLQQKYTIGSKLVF</sequence>
<dbReference type="Pfam" id="PF01636">
    <property type="entry name" value="APH"/>
    <property type="match status" value="1"/>
</dbReference>
<dbReference type="GO" id="GO:0005524">
    <property type="term" value="F:ATP binding"/>
    <property type="evidence" value="ECO:0007669"/>
    <property type="project" value="InterPro"/>
</dbReference>
<dbReference type="EMBL" id="PJQY01001337">
    <property type="protein sequence ID" value="PQQ03487.1"/>
    <property type="molecule type" value="Genomic_DNA"/>
</dbReference>
<dbReference type="AlphaFoldDB" id="A0A314YBX2"/>
<organism evidence="2 3">
    <name type="scientific">Prunus yedoensis var. nudiflora</name>
    <dbReference type="NCBI Taxonomy" id="2094558"/>
    <lineage>
        <taxon>Eukaryota</taxon>
        <taxon>Viridiplantae</taxon>
        <taxon>Streptophyta</taxon>
        <taxon>Embryophyta</taxon>
        <taxon>Tracheophyta</taxon>
        <taxon>Spermatophyta</taxon>
        <taxon>Magnoliopsida</taxon>
        <taxon>eudicotyledons</taxon>
        <taxon>Gunneridae</taxon>
        <taxon>Pentapetalae</taxon>
        <taxon>rosids</taxon>
        <taxon>fabids</taxon>
        <taxon>Rosales</taxon>
        <taxon>Rosaceae</taxon>
        <taxon>Amygdaloideae</taxon>
        <taxon>Amygdaleae</taxon>
        <taxon>Prunus</taxon>
    </lineage>
</organism>
<evidence type="ECO:0000259" key="1">
    <source>
        <dbReference type="PROSITE" id="PS50011"/>
    </source>
</evidence>
<dbReference type="InterPro" id="IPR000719">
    <property type="entry name" value="Prot_kinase_dom"/>
</dbReference>
<dbReference type="OrthoDB" id="1736046at2759"/>
<dbReference type="InterPro" id="IPR011009">
    <property type="entry name" value="Kinase-like_dom_sf"/>
</dbReference>
<dbReference type="Gene3D" id="1.10.510.10">
    <property type="entry name" value="Transferase(Phosphotransferase) domain 1"/>
    <property type="match status" value="1"/>
</dbReference>
<comment type="caution">
    <text evidence="2">The sequence shown here is derived from an EMBL/GenBank/DDBJ whole genome shotgun (WGS) entry which is preliminary data.</text>
</comment>
<dbReference type="PROSITE" id="PS50011">
    <property type="entry name" value="PROTEIN_KINASE_DOM"/>
    <property type="match status" value="1"/>
</dbReference>
<dbReference type="InterPro" id="IPR002575">
    <property type="entry name" value="Aminoglycoside_PTrfase"/>
</dbReference>
<reference evidence="2 3" key="1">
    <citation type="submission" date="2018-02" db="EMBL/GenBank/DDBJ databases">
        <title>Draft genome of wild Prunus yedoensis var. nudiflora.</title>
        <authorList>
            <person name="Baek S."/>
            <person name="Kim J.-H."/>
            <person name="Choi K."/>
            <person name="Kim G.-B."/>
            <person name="Cho A."/>
            <person name="Jang H."/>
            <person name="Shin C.-H."/>
            <person name="Yu H.-J."/>
            <person name="Mun J.-H."/>
        </authorList>
    </citation>
    <scope>NUCLEOTIDE SEQUENCE [LARGE SCALE GENOMIC DNA]</scope>
    <source>
        <strain evidence="3">cv. Jeju island</strain>
        <tissue evidence="2">Leaf</tissue>
    </source>
</reference>
<evidence type="ECO:0000313" key="3">
    <source>
        <dbReference type="Proteomes" id="UP000250321"/>
    </source>
</evidence>
<accession>A0A314YBX2</accession>
<dbReference type="InterPro" id="IPR008271">
    <property type="entry name" value="Ser/Thr_kinase_AS"/>
</dbReference>
<dbReference type="Proteomes" id="UP000250321">
    <property type="component" value="Unassembled WGS sequence"/>
</dbReference>
<dbReference type="SUPFAM" id="SSF56112">
    <property type="entry name" value="Protein kinase-like (PK-like)"/>
    <property type="match status" value="1"/>
</dbReference>
<keyword evidence="3" id="KW-1185">Reference proteome</keyword>
<feature type="domain" description="Protein kinase" evidence="1">
    <location>
        <begin position="1"/>
        <end position="97"/>
    </location>
</feature>
<dbReference type="PROSITE" id="PS00108">
    <property type="entry name" value="PROTEIN_KINASE_ST"/>
    <property type="match status" value="1"/>
</dbReference>
<name>A0A314YBX2_PRUYE</name>
<evidence type="ECO:0000313" key="2">
    <source>
        <dbReference type="EMBL" id="PQQ03487.1"/>
    </source>
</evidence>